<protein>
    <submittedName>
        <fullName evidence="1">DUF3168 domain-containing protein</fullName>
    </submittedName>
</protein>
<proteinExistence type="predicted"/>
<dbReference type="InterPro" id="IPR053745">
    <property type="entry name" value="Viral_Tail_Comp_sf"/>
</dbReference>
<name>A0A6N6MQC2_9HYPH</name>
<evidence type="ECO:0000313" key="2">
    <source>
        <dbReference type="Proteomes" id="UP000441523"/>
    </source>
</evidence>
<evidence type="ECO:0000313" key="1">
    <source>
        <dbReference type="EMBL" id="KAB1072825.1"/>
    </source>
</evidence>
<gene>
    <name evidence="1" type="ORF">F6X51_14585</name>
</gene>
<accession>A0A6N6MQC2</accession>
<dbReference type="Pfam" id="PF11367">
    <property type="entry name" value="Tail_completion_gp17"/>
    <property type="match status" value="1"/>
</dbReference>
<reference evidence="1 2" key="1">
    <citation type="submission" date="2019-09" db="EMBL/GenBank/DDBJ databases">
        <title>YIM 132548 draft genome.</title>
        <authorList>
            <person name="Jiang L."/>
        </authorList>
    </citation>
    <scope>NUCLEOTIDE SEQUENCE [LARGE SCALE GENOMIC DNA]</scope>
    <source>
        <strain evidence="1 2">YIM 132548</strain>
    </source>
</reference>
<dbReference type="InterPro" id="IPR021508">
    <property type="entry name" value="Gp17-like"/>
</dbReference>
<dbReference type="Gene3D" id="3.30.2000.30">
    <property type="match status" value="1"/>
</dbReference>
<dbReference type="Proteomes" id="UP000441523">
    <property type="component" value="Unassembled WGS sequence"/>
</dbReference>
<organism evidence="1 2">
    <name type="scientific">Methylobacterium planeticum</name>
    <dbReference type="NCBI Taxonomy" id="2615211"/>
    <lineage>
        <taxon>Bacteria</taxon>
        <taxon>Pseudomonadati</taxon>
        <taxon>Pseudomonadota</taxon>
        <taxon>Alphaproteobacteria</taxon>
        <taxon>Hyphomicrobiales</taxon>
        <taxon>Methylobacteriaceae</taxon>
        <taxon>Methylobacterium</taxon>
    </lineage>
</organism>
<sequence length="151" mass="15365">MSAPMALPLSPLLAMRAAILARLAGDAALARLMGGSLRLHDEPPRGASPVYALFGDAEIRDASVDGAERHAHTLALVVFARPGSSRTALEAAALMAGLLTDPGLVLAGHALVTCRVLALAATRDPRSGEARATLTLAAVTEAASDPARSPT</sequence>
<dbReference type="AlphaFoldDB" id="A0A6N6MQC2"/>
<dbReference type="EMBL" id="VZZJ01000011">
    <property type="protein sequence ID" value="KAB1072825.1"/>
    <property type="molecule type" value="Genomic_DNA"/>
</dbReference>
<comment type="caution">
    <text evidence="1">The sequence shown here is derived from an EMBL/GenBank/DDBJ whole genome shotgun (WGS) entry which is preliminary data.</text>
</comment>
<keyword evidence="2" id="KW-1185">Reference proteome</keyword>